<protein>
    <recommendedName>
        <fullName evidence="3">TmcB/TmcC TPR repeats domain-containing protein</fullName>
    </recommendedName>
</protein>
<feature type="transmembrane region" description="Helical" evidence="2">
    <location>
        <begin position="182"/>
        <end position="202"/>
    </location>
</feature>
<accession>A0A6A5BL13</accession>
<organism evidence="4 5">
    <name type="scientific">Naegleria fowleri</name>
    <name type="common">Brain eating amoeba</name>
    <dbReference type="NCBI Taxonomy" id="5763"/>
    <lineage>
        <taxon>Eukaryota</taxon>
        <taxon>Discoba</taxon>
        <taxon>Heterolobosea</taxon>
        <taxon>Tetramitia</taxon>
        <taxon>Eutetramitia</taxon>
        <taxon>Vahlkampfiidae</taxon>
        <taxon>Naegleria</taxon>
    </lineage>
</organism>
<feature type="transmembrane region" description="Helical" evidence="2">
    <location>
        <begin position="76"/>
        <end position="95"/>
    </location>
</feature>
<feature type="transmembrane region" description="Helical" evidence="2">
    <location>
        <begin position="1016"/>
        <end position="1037"/>
    </location>
</feature>
<dbReference type="InterPro" id="IPR052994">
    <property type="entry name" value="Tiny_macrocysts_regulators"/>
</dbReference>
<dbReference type="VEuPathDB" id="AmoebaDB:NF0112750"/>
<reference evidence="4 5" key="1">
    <citation type="journal article" date="2019" name="Sci. Rep.">
        <title>Nanopore sequencing improves the draft genome of the human pathogenic amoeba Naegleria fowleri.</title>
        <authorList>
            <person name="Liechti N."/>
            <person name="Schurch N."/>
            <person name="Bruggmann R."/>
            <person name="Wittwer M."/>
        </authorList>
    </citation>
    <scope>NUCLEOTIDE SEQUENCE [LARGE SCALE GENOMIC DNA]</scope>
    <source>
        <strain evidence="4 5">ATCC 30894</strain>
    </source>
</reference>
<dbReference type="VEuPathDB" id="AmoebaDB:NfTy_077810"/>
<feature type="domain" description="TmcB/TmcC TPR repeats" evidence="3">
    <location>
        <begin position="533"/>
        <end position="641"/>
    </location>
</feature>
<proteinExistence type="predicted"/>
<dbReference type="PANTHER" id="PTHR31600:SF2">
    <property type="entry name" value="GAMETE ENRICHED GENE 10 PROTEIN-RELATED"/>
    <property type="match status" value="1"/>
</dbReference>
<sequence length="1289" mass="147441">MESNASRPTLIVEHRPSTTTSEAAGHHHSSTHSLRTETISTSSSHNSLWKSANEKLFHVYLTLKTTGARRSGFDRFLFGLVFIYYLYLNVLMPTLSSHPPYRYEVQDHTSMNTSPYGVYGGWVFRVLNYPITFSLDSISSEAVVALSCCSVGLVSVFFITLMMEFKVLKGKTLDRLRQFNTYFGLLIALITPISIFVMSTFVDSNPNHLVYSEKDGVLRPTLSRIPSLFYLEEDSMVFFILSFFSMIFMMMGCFVAFILMPLSNTSSKIPFIVMDNIPIALNCVSIAFEMMIKFLIPPTHLYVRGVIHSIGALAQLVLFFYSLPFFKRLENSIFIGALAGRLGSSIGMIISGCVFNLDSSSLIFNNDLGLAMMGLTLGLLILFFILGIAACEIYTLIFVCRPVRRILETTGVNFDDLSRSHDSDIMSQIVGDENDSIRALSLFLQFSVRHESDYRITCSFVKSACHQRLFASPLLLLMASHVISHEWNTDLNSYALASSLLKRAQKNCGNIWKRTIIQEMLREIETQSASYKTHGLNSVEVKNMILDLEQKQEELVTVHRMFFKEFMSDFPNIPKIEQINSRGSELARYCDKMFYHLVTNFRQNKTILRLYAGYLENFKFDKEQAAALYEEASQLEEEESKNRYFKKVRSFSNNKVMPISVSTVSHANHNNIPSSANTGVEFQNNLEKTSFMDNENVEKENFDGVENEQVDKKQVFFRNTINTPYQSSLRNYSFLVVAAFSLALLIVALVLCLIFGAKVTEIPLALDSCLPGATPSSLIREVRMRHIMTELFENQKWPIPKNTTREGFAYEKFWAYSQHRFQQFKTFLLNLVANSVSNKYSDNMYHDYTNTDNNINVPMASDKQLMEYTTSFKKNASLSEITQEFIYHTNLFLEWTSADFNKTTTSFSFMYLYLNRRTASDAYGVFCSRFQTSKRLSNQEVDDVLRLYLFISNGFFIFIYGGLLLLARIDMYTTTKIIKLYHKIPKDLIGVIYQDLSLKTSQDVKHMKKGVRPKNLLIIFAVIVVLLVSLSFGMMYYEMSINNLTSSNTMINIDTTTSIMRAVARTSVRTSEFYAFNGIPSGKFINNPAVGSASQLATFRADVKQYTTDIQNLYNSLVYGGDGTESIIGKYPRVDDIVNGVYNCQNKSSCMTLQGLLSSFTVQSVKWGDDLWNPYFARDPTTFFKYLELFNLADDVFNRMTEFLQTLVDYTQVNSRAFTVCFFIVGALSIIVFSYLIFEAFRTYDHHITTLRTYLNYLPIEYIESNESLKNFVLYQSLSQEGTTRKKKY</sequence>
<feature type="transmembrane region" description="Helical" evidence="2">
    <location>
        <begin position="1217"/>
        <end position="1238"/>
    </location>
</feature>
<feature type="transmembrane region" description="Helical" evidence="2">
    <location>
        <begin position="377"/>
        <end position="399"/>
    </location>
</feature>
<evidence type="ECO:0000256" key="2">
    <source>
        <dbReference type="SAM" id="Phobius"/>
    </source>
</evidence>
<feature type="region of interest" description="Disordered" evidence="1">
    <location>
        <begin position="1"/>
        <end position="38"/>
    </location>
</feature>
<keyword evidence="2" id="KW-0472">Membrane</keyword>
<dbReference type="EMBL" id="VFQX01000051">
    <property type="protein sequence ID" value="KAF0974690.1"/>
    <property type="molecule type" value="Genomic_DNA"/>
</dbReference>
<keyword evidence="2" id="KW-0812">Transmembrane</keyword>
<dbReference type="Pfam" id="PF25474">
    <property type="entry name" value="TPR_TmcB"/>
    <property type="match status" value="1"/>
</dbReference>
<feature type="transmembrane region" description="Helical" evidence="2">
    <location>
        <begin position="947"/>
        <end position="967"/>
    </location>
</feature>
<dbReference type="VEuPathDB" id="AmoebaDB:FDP41_006164"/>
<feature type="transmembrane region" description="Helical" evidence="2">
    <location>
        <begin position="333"/>
        <end position="357"/>
    </location>
</feature>
<dbReference type="PANTHER" id="PTHR31600">
    <property type="entry name" value="TINY MACROCYSTS PROTEIN B-RELATED"/>
    <property type="match status" value="1"/>
</dbReference>
<dbReference type="VEuPathDB" id="AmoebaDB:NF0131560"/>
<comment type="caution">
    <text evidence="4">The sequence shown here is derived from an EMBL/GenBank/DDBJ whole genome shotgun (WGS) entry which is preliminary data.</text>
</comment>
<dbReference type="InterPro" id="IPR057352">
    <property type="entry name" value="TPR_TmcB/C"/>
</dbReference>
<gene>
    <name evidence="4" type="ORF">FDP41_006164</name>
</gene>
<dbReference type="Proteomes" id="UP000444721">
    <property type="component" value="Unassembled WGS sequence"/>
</dbReference>
<dbReference type="OMA" id="PKWISIA"/>
<keyword evidence="2" id="KW-1133">Transmembrane helix</keyword>
<name>A0A6A5BL13_NAEFO</name>
<evidence type="ECO:0000256" key="1">
    <source>
        <dbReference type="SAM" id="MobiDB-lite"/>
    </source>
</evidence>
<feature type="transmembrane region" description="Helical" evidence="2">
    <location>
        <begin position="236"/>
        <end position="259"/>
    </location>
</feature>
<evidence type="ECO:0000259" key="3">
    <source>
        <dbReference type="Pfam" id="PF25474"/>
    </source>
</evidence>
<evidence type="ECO:0000313" key="4">
    <source>
        <dbReference type="EMBL" id="KAF0974690.1"/>
    </source>
</evidence>
<feature type="transmembrane region" description="Helical" evidence="2">
    <location>
        <begin position="142"/>
        <end position="161"/>
    </location>
</feature>
<feature type="transmembrane region" description="Helical" evidence="2">
    <location>
        <begin position="734"/>
        <end position="757"/>
    </location>
</feature>
<keyword evidence="5" id="KW-1185">Reference proteome</keyword>
<feature type="transmembrane region" description="Helical" evidence="2">
    <location>
        <begin position="302"/>
        <end position="321"/>
    </location>
</feature>
<dbReference type="RefSeq" id="XP_044559403.1">
    <property type="nucleotide sequence ID" value="XM_044709769.1"/>
</dbReference>
<feature type="transmembrane region" description="Helical" evidence="2">
    <location>
        <begin position="271"/>
        <end position="296"/>
    </location>
</feature>
<evidence type="ECO:0000313" key="5">
    <source>
        <dbReference type="Proteomes" id="UP000444721"/>
    </source>
</evidence>
<dbReference type="GeneID" id="68113382"/>